<dbReference type="InterPro" id="IPR052929">
    <property type="entry name" value="RNase_H-like_EbsB-rel"/>
</dbReference>
<dbReference type="InterPro" id="IPR002156">
    <property type="entry name" value="RNaseH_domain"/>
</dbReference>
<feature type="domain" description="RNase H type-1" evidence="1">
    <location>
        <begin position="10"/>
        <end position="95"/>
    </location>
</feature>
<dbReference type="GO" id="GO:0003676">
    <property type="term" value="F:nucleic acid binding"/>
    <property type="evidence" value="ECO:0007669"/>
    <property type="project" value="InterPro"/>
</dbReference>
<gene>
    <name evidence="2" type="primary">gb13653</name>
    <name evidence="2" type="ORF">PR202_gb13653</name>
</gene>
<accession>A0AAV5ET64</accession>
<evidence type="ECO:0000313" key="3">
    <source>
        <dbReference type="Proteomes" id="UP001054889"/>
    </source>
</evidence>
<dbReference type="AlphaFoldDB" id="A0AAV5ET64"/>
<dbReference type="CDD" id="cd06222">
    <property type="entry name" value="RNase_H_like"/>
    <property type="match status" value="1"/>
</dbReference>
<evidence type="ECO:0000313" key="2">
    <source>
        <dbReference type="EMBL" id="GJN25781.1"/>
    </source>
</evidence>
<dbReference type="PANTHER" id="PTHR47074">
    <property type="entry name" value="BNAC02G40300D PROTEIN"/>
    <property type="match status" value="1"/>
</dbReference>
<reference evidence="2" key="1">
    <citation type="journal article" date="2018" name="DNA Res.">
        <title>Multiple hybrid de novo genome assembly of finger millet, an orphan allotetraploid crop.</title>
        <authorList>
            <person name="Hatakeyama M."/>
            <person name="Aluri S."/>
            <person name="Balachadran M.T."/>
            <person name="Sivarajan S.R."/>
            <person name="Patrignani A."/>
            <person name="Gruter S."/>
            <person name="Poveda L."/>
            <person name="Shimizu-Inatsugi R."/>
            <person name="Baeten J."/>
            <person name="Francoijs K.J."/>
            <person name="Nataraja K.N."/>
            <person name="Reddy Y.A.N."/>
            <person name="Phadnis S."/>
            <person name="Ravikumar R.L."/>
            <person name="Schlapbach R."/>
            <person name="Sreeman S.M."/>
            <person name="Shimizu K.K."/>
        </authorList>
    </citation>
    <scope>NUCLEOTIDE SEQUENCE</scope>
</reference>
<reference evidence="2" key="2">
    <citation type="submission" date="2021-12" db="EMBL/GenBank/DDBJ databases">
        <title>Resequencing data analysis of finger millet.</title>
        <authorList>
            <person name="Hatakeyama M."/>
            <person name="Aluri S."/>
            <person name="Balachadran M.T."/>
            <person name="Sivarajan S.R."/>
            <person name="Poveda L."/>
            <person name="Shimizu-Inatsugi R."/>
            <person name="Schlapbach R."/>
            <person name="Sreeman S.M."/>
            <person name="Shimizu K.K."/>
        </authorList>
    </citation>
    <scope>NUCLEOTIDE SEQUENCE</scope>
</reference>
<proteinExistence type="predicted"/>
<dbReference type="EMBL" id="BQKI01000078">
    <property type="protein sequence ID" value="GJN25781.1"/>
    <property type="molecule type" value="Genomic_DNA"/>
</dbReference>
<sequence length="129" mass="14886">MLSSWRTLFDVSSVEEVEALACKEGLRLAVEWVRNQVILKTDYATVILAIRQTETRSLLCFILEDIRDYISNLPDMVIHTVKREHNCAAHELAQLAKRTTHMAVWRAQVLRCIERVIAQECKECNSLSE</sequence>
<keyword evidence="3" id="KW-1185">Reference proteome</keyword>
<dbReference type="InterPro" id="IPR012337">
    <property type="entry name" value="RNaseH-like_sf"/>
</dbReference>
<dbReference type="Proteomes" id="UP001054889">
    <property type="component" value="Unassembled WGS sequence"/>
</dbReference>
<organism evidence="2 3">
    <name type="scientific">Eleusine coracana subsp. coracana</name>
    <dbReference type="NCBI Taxonomy" id="191504"/>
    <lineage>
        <taxon>Eukaryota</taxon>
        <taxon>Viridiplantae</taxon>
        <taxon>Streptophyta</taxon>
        <taxon>Embryophyta</taxon>
        <taxon>Tracheophyta</taxon>
        <taxon>Spermatophyta</taxon>
        <taxon>Magnoliopsida</taxon>
        <taxon>Liliopsida</taxon>
        <taxon>Poales</taxon>
        <taxon>Poaceae</taxon>
        <taxon>PACMAD clade</taxon>
        <taxon>Chloridoideae</taxon>
        <taxon>Cynodonteae</taxon>
        <taxon>Eleusininae</taxon>
        <taxon>Eleusine</taxon>
    </lineage>
</organism>
<evidence type="ECO:0000259" key="1">
    <source>
        <dbReference type="Pfam" id="PF13456"/>
    </source>
</evidence>
<dbReference type="InterPro" id="IPR044730">
    <property type="entry name" value="RNase_H-like_dom_plant"/>
</dbReference>
<dbReference type="Pfam" id="PF13456">
    <property type="entry name" value="RVT_3"/>
    <property type="match status" value="1"/>
</dbReference>
<dbReference type="PANTHER" id="PTHR47074:SF73">
    <property type="entry name" value="OS04G0448401 PROTEIN"/>
    <property type="match status" value="1"/>
</dbReference>
<dbReference type="GO" id="GO:0004523">
    <property type="term" value="F:RNA-DNA hybrid ribonuclease activity"/>
    <property type="evidence" value="ECO:0007669"/>
    <property type="project" value="InterPro"/>
</dbReference>
<dbReference type="Gene3D" id="3.30.420.10">
    <property type="entry name" value="Ribonuclease H-like superfamily/Ribonuclease H"/>
    <property type="match status" value="1"/>
</dbReference>
<name>A0AAV5ET64_ELECO</name>
<dbReference type="InterPro" id="IPR036397">
    <property type="entry name" value="RNaseH_sf"/>
</dbReference>
<dbReference type="SUPFAM" id="SSF53098">
    <property type="entry name" value="Ribonuclease H-like"/>
    <property type="match status" value="1"/>
</dbReference>
<comment type="caution">
    <text evidence="2">The sequence shown here is derived from an EMBL/GenBank/DDBJ whole genome shotgun (WGS) entry which is preliminary data.</text>
</comment>
<protein>
    <recommendedName>
        <fullName evidence="1">RNase H type-1 domain-containing protein</fullName>
    </recommendedName>
</protein>